<dbReference type="AlphaFoldDB" id="A0A7C3SI10"/>
<evidence type="ECO:0000256" key="1">
    <source>
        <dbReference type="ARBA" id="ARBA00000085"/>
    </source>
</evidence>
<keyword evidence="8" id="KW-0067">ATP-binding</keyword>
<dbReference type="Gene3D" id="6.10.340.10">
    <property type="match status" value="1"/>
</dbReference>
<evidence type="ECO:0000256" key="12">
    <source>
        <dbReference type="SAM" id="Phobius"/>
    </source>
</evidence>
<dbReference type="Pfam" id="PF00512">
    <property type="entry name" value="HisKA"/>
    <property type="match status" value="1"/>
</dbReference>
<evidence type="ECO:0000256" key="8">
    <source>
        <dbReference type="ARBA" id="ARBA00022840"/>
    </source>
</evidence>
<accession>A0A7C3SI10</accession>
<feature type="coiled-coil region" evidence="10">
    <location>
        <begin position="229"/>
        <end position="256"/>
    </location>
</feature>
<evidence type="ECO:0000256" key="2">
    <source>
        <dbReference type="ARBA" id="ARBA00004370"/>
    </source>
</evidence>
<evidence type="ECO:0000259" key="13">
    <source>
        <dbReference type="PROSITE" id="PS50109"/>
    </source>
</evidence>
<keyword evidence="5" id="KW-0808">Transferase</keyword>
<dbReference type="EMBL" id="DTHB01000016">
    <property type="protein sequence ID" value="HGB14040.1"/>
    <property type="molecule type" value="Genomic_DNA"/>
</dbReference>
<evidence type="ECO:0000256" key="7">
    <source>
        <dbReference type="ARBA" id="ARBA00022777"/>
    </source>
</evidence>
<dbReference type="PANTHER" id="PTHR43065:SF10">
    <property type="entry name" value="PEROXIDE STRESS-ACTIVATED HISTIDINE KINASE MAK3"/>
    <property type="match status" value="1"/>
</dbReference>
<dbReference type="CDD" id="cd00082">
    <property type="entry name" value="HisKA"/>
    <property type="match status" value="1"/>
</dbReference>
<dbReference type="Gene3D" id="1.10.287.130">
    <property type="match status" value="1"/>
</dbReference>
<evidence type="ECO:0000256" key="9">
    <source>
        <dbReference type="ARBA" id="ARBA00023012"/>
    </source>
</evidence>
<keyword evidence="4" id="KW-0597">Phosphoprotein</keyword>
<keyword evidence="12" id="KW-0472">Membrane</keyword>
<keyword evidence="7 15" id="KW-0418">Kinase</keyword>
<dbReference type="Pfam" id="PF00672">
    <property type="entry name" value="HAMP"/>
    <property type="match status" value="1"/>
</dbReference>
<dbReference type="InterPro" id="IPR005467">
    <property type="entry name" value="His_kinase_dom"/>
</dbReference>
<feature type="region of interest" description="Disordered" evidence="11">
    <location>
        <begin position="124"/>
        <end position="144"/>
    </location>
</feature>
<dbReference type="InterPro" id="IPR004358">
    <property type="entry name" value="Sig_transdc_His_kin-like_C"/>
</dbReference>
<evidence type="ECO:0000259" key="14">
    <source>
        <dbReference type="PROSITE" id="PS50885"/>
    </source>
</evidence>
<dbReference type="SUPFAM" id="SSF47384">
    <property type="entry name" value="Homodimeric domain of signal transducing histidine kinase"/>
    <property type="match status" value="1"/>
</dbReference>
<dbReference type="InterPro" id="IPR036890">
    <property type="entry name" value="HATPase_C_sf"/>
</dbReference>
<protein>
    <recommendedName>
        <fullName evidence="3">histidine kinase</fullName>
        <ecNumber evidence="3">2.7.13.3</ecNumber>
    </recommendedName>
</protein>
<evidence type="ECO:0000313" key="15">
    <source>
        <dbReference type="EMBL" id="HGB14040.1"/>
    </source>
</evidence>
<sequence length="489" mass="55617">MLKWNFHLNIRQKVVAGFIASIIIIGSIGGFSYHSLRTIEIKQHFAEVANDLREIILEMRRYEKNYLLYNSPEDLKENRRYAQLGVQTLKEIMPEGKQLKVAAHLDRLKEELLAYQKLMQAVPEDRANQGPGQSHARVSADQEEEMRERGKRLVELSQNLVTFERRIILEIINSLKTQLLGSMILFIISGVFLTIVVSRKILRPLRVIENTTLRIARGDFRPLPVLKTHDETQQVVEAFNRMVAELEKRQDQLVQSKKMSSLGILTAGIAHQLNNPLNNISTSCQILMEELDHSDRGFMNKMLSNIEQEVHRARDIVKGLLEFSRVRDFSLKPIPLEDVVKRSIKLISSQVPPGVDIVDEVPWNLVVPIDAQRMQEVFLNLLMNAIQAITEPVGQIRIAAYEDKEKRQAVITVEDTGIGIPKDELERIFDPFFSTKEVGMGTGLGLSIVYGIIEKHQGTITVESTEGEGTRITIRLPLEVPEKAERQAA</sequence>
<gene>
    <name evidence="15" type="ORF">ENV62_02210</name>
</gene>
<proteinExistence type="predicted"/>
<comment type="catalytic activity">
    <reaction evidence="1">
        <text>ATP + protein L-histidine = ADP + protein N-phospho-L-histidine.</text>
        <dbReference type="EC" id="2.7.13.3"/>
    </reaction>
</comment>
<dbReference type="GO" id="GO:0016020">
    <property type="term" value="C:membrane"/>
    <property type="evidence" value="ECO:0007669"/>
    <property type="project" value="UniProtKB-SubCell"/>
</dbReference>
<keyword evidence="12" id="KW-0812">Transmembrane</keyword>
<keyword evidence="9" id="KW-0902">Two-component regulatory system</keyword>
<name>A0A7C3SI10_9BACT</name>
<dbReference type="Pfam" id="PF02518">
    <property type="entry name" value="HATPase_c"/>
    <property type="match status" value="1"/>
</dbReference>
<dbReference type="CDD" id="cd06225">
    <property type="entry name" value="HAMP"/>
    <property type="match status" value="1"/>
</dbReference>
<feature type="domain" description="Histidine kinase" evidence="13">
    <location>
        <begin position="268"/>
        <end position="480"/>
    </location>
</feature>
<dbReference type="SUPFAM" id="SSF158472">
    <property type="entry name" value="HAMP domain-like"/>
    <property type="match status" value="1"/>
</dbReference>
<evidence type="ECO:0000256" key="5">
    <source>
        <dbReference type="ARBA" id="ARBA00022679"/>
    </source>
</evidence>
<comment type="caution">
    <text evidence="15">The sequence shown here is derived from an EMBL/GenBank/DDBJ whole genome shotgun (WGS) entry which is preliminary data.</text>
</comment>
<dbReference type="Gene3D" id="3.30.565.10">
    <property type="entry name" value="Histidine kinase-like ATPase, C-terminal domain"/>
    <property type="match status" value="1"/>
</dbReference>
<dbReference type="GO" id="GO:0005524">
    <property type="term" value="F:ATP binding"/>
    <property type="evidence" value="ECO:0007669"/>
    <property type="project" value="UniProtKB-KW"/>
</dbReference>
<keyword evidence="6" id="KW-0547">Nucleotide-binding</keyword>
<dbReference type="InterPro" id="IPR003661">
    <property type="entry name" value="HisK_dim/P_dom"/>
</dbReference>
<evidence type="ECO:0000256" key="11">
    <source>
        <dbReference type="SAM" id="MobiDB-lite"/>
    </source>
</evidence>
<evidence type="ECO:0000256" key="10">
    <source>
        <dbReference type="SAM" id="Coils"/>
    </source>
</evidence>
<evidence type="ECO:0000256" key="3">
    <source>
        <dbReference type="ARBA" id="ARBA00012438"/>
    </source>
</evidence>
<evidence type="ECO:0000256" key="4">
    <source>
        <dbReference type="ARBA" id="ARBA00022553"/>
    </source>
</evidence>
<dbReference type="SUPFAM" id="SSF55874">
    <property type="entry name" value="ATPase domain of HSP90 chaperone/DNA topoisomerase II/histidine kinase"/>
    <property type="match status" value="1"/>
</dbReference>
<keyword evidence="10" id="KW-0175">Coiled coil</keyword>
<dbReference type="InterPro" id="IPR003660">
    <property type="entry name" value="HAMP_dom"/>
</dbReference>
<feature type="transmembrane region" description="Helical" evidence="12">
    <location>
        <begin position="12"/>
        <end position="33"/>
    </location>
</feature>
<dbReference type="PROSITE" id="PS50109">
    <property type="entry name" value="HIS_KIN"/>
    <property type="match status" value="1"/>
</dbReference>
<feature type="domain" description="HAMP" evidence="14">
    <location>
        <begin position="199"/>
        <end position="251"/>
    </location>
</feature>
<comment type="subcellular location">
    <subcellularLocation>
        <location evidence="2">Membrane</location>
    </subcellularLocation>
</comment>
<dbReference type="PROSITE" id="PS50885">
    <property type="entry name" value="HAMP"/>
    <property type="match status" value="1"/>
</dbReference>
<dbReference type="EC" id="2.7.13.3" evidence="3"/>
<dbReference type="PANTHER" id="PTHR43065">
    <property type="entry name" value="SENSOR HISTIDINE KINASE"/>
    <property type="match status" value="1"/>
</dbReference>
<dbReference type="GO" id="GO:0000155">
    <property type="term" value="F:phosphorelay sensor kinase activity"/>
    <property type="evidence" value="ECO:0007669"/>
    <property type="project" value="InterPro"/>
</dbReference>
<dbReference type="SMART" id="SM00304">
    <property type="entry name" value="HAMP"/>
    <property type="match status" value="1"/>
</dbReference>
<feature type="transmembrane region" description="Helical" evidence="12">
    <location>
        <begin position="179"/>
        <end position="197"/>
    </location>
</feature>
<dbReference type="PRINTS" id="PR00344">
    <property type="entry name" value="BCTRLSENSOR"/>
</dbReference>
<dbReference type="InterPro" id="IPR036097">
    <property type="entry name" value="HisK_dim/P_sf"/>
</dbReference>
<evidence type="ECO:0000256" key="6">
    <source>
        <dbReference type="ARBA" id="ARBA00022741"/>
    </source>
</evidence>
<dbReference type="InterPro" id="IPR003594">
    <property type="entry name" value="HATPase_dom"/>
</dbReference>
<reference evidence="15" key="1">
    <citation type="journal article" date="2020" name="mSystems">
        <title>Genome- and Community-Level Interaction Insights into Carbon Utilization and Element Cycling Functions of Hydrothermarchaeota in Hydrothermal Sediment.</title>
        <authorList>
            <person name="Zhou Z."/>
            <person name="Liu Y."/>
            <person name="Xu W."/>
            <person name="Pan J."/>
            <person name="Luo Z.H."/>
            <person name="Li M."/>
        </authorList>
    </citation>
    <scope>NUCLEOTIDE SEQUENCE [LARGE SCALE GENOMIC DNA]</scope>
    <source>
        <strain evidence="15">SpSt-776</strain>
    </source>
</reference>
<organism evidence="15">
    <name type="scientific">Desulfobacca acetoxidans</name>
    <dbReference type="NCBI Taxonomy" id="60893"/>
    <lineage>
        <taxon>Bacteria</taxon>
        <taxon>Pseudomonadati</taxon>
        <taxon>Thermodesulfobacteriota</taxon>
        <taxon>Desulfobaccia</taxon>
        <taxon>Desulfobaccales</taxon>
        <taxon>Desulfobaccaceae</taxon>
        <taxon>Desulfobacca</taxon>
    </lineage>
</organism>
<dbReference type="SMART" id="SM00388">
    <property type="entry name" value="HisKA"/>
    <property type="match status" value="1"/>
</dbReference>
<keyword evidence="12" id="KW-1133">Transmembrane helix</keyword>
<dbReference type="SMART" id="SM00387">
    <property type="entry name" value="HATPase_c"/>
    <property type="match status" value="1"/>
</dbReference>